<reference evidence="1 2" key="1">
    <citation type="journal article" date="2021" name="Elife">
        <title>Chloroplast acquisition without the gene transfer in kleptoplastic sea slugs, Plakobranchus ocellatus.</title>
        <authorList>
            <person name="Maeda T."/>
            <person name="Takahashi S."/>
            <person name="Yoshida T."/>
            <person name="Shimamura S."/>
            <person name="Takaki Y."/>
            <person name="Nagai Y."/>
            <person name="Toyoda A."/>
            <person name="Suzuki Y."/>
            <person name="Arimoto A."/>
            <person name="Ishii H."/>
            <person name="Satoh N."/>
            <person name="Nishiyama T."/>
            <person name="Hasebe M."/>
            <person name="Maruyama T."/>
            <person name="Minagawa J."/>
            <person name="Obokata J."/>
            <person name="Shigenobu S."/>
        </authorList>
    </citation>
    <scope>NUCLEOTIDE SEQUENCE [LARGE SCALE GENOMIC DNA]</scope>
</reference>
<sequence>MLFWATIESPDKHKKIELANSGKISPTPAKLHTMITLVGSSMLFICQCPMTLLRPSPHAGRSSRIQQYMFRNTLVSLVRAHTKSAATFILSELFFCFKAWSYVSGSVE</sequence>
<protein>
    <submittedName>
        <fullName evidence="1">Uncharacterized protein</fullName>
    </submittedName>
</protein>
<organism evidence="1 2">
    <name type="scientific">Plakobranchus ocellatus</name>
    <dbReference type="NCBI Taxonomy" id="259542"/>
    <lineage>
        <taxon>Eukaryota</taxon>
        <taxon>Metazoa</taxon>
        <taxon>Spiralia</taxon>
        <taxon>Lophotrochozoa</taxon>
        <taxon>Mollusca</taxon>
        <taxon>Gastropoda</taxon>
        <taxon>Heterobranchia</taxon>
        <taxon>Euthyneura</taxon>
        <taxon>Panpulmonata</taxon>
        <taxon>Sacoglossa</taxon>
        <taxon>Placobranchoidea</taxon>
        <taxon>Plakobranchidae</taxon>
        <taxon>Plakobranchus</taxon>
    </lineage>
</organism>
<dbReference type="AlphaFoldDB" id="A0AAV4E1C7"/>
<dbReference type="EMBL" id="BLXT01008548">
    <property type="protein sequence ID" value="GFO49906.1"/>
    <property type="molecule type" value="Genomic_DNA"/>
</dbReference>
<evidence type="ECO:0000313" key="2">
    <source>
        <dbReference type="Proteomes" id="UP000735302"/>
    </source>
</evidence>
<accession>A0AAV4E1C7</accession>
<proteinExistence type="predicted"/>
<name>A0AAV4E1C7_9GAST</name>
<comment type="caution">
    <text evidence="1">The sequence shown here is derived from an EMBL/GenBank/DDBJ whole genome shotgun (WGS) entry which is preliminary data.</text>
</comment>
<gene>
    <name evidence="1" type="ORF">PoB_007641100</name>
</gene>
<evidence type="ECO:0000313" key="1">
    <source>
        <dbReference type="EMBL" id="GFO49906.1"/>
    </source>
</evidence>
<dbReference type="Proteomes" id="UP000735302">
    <property type="component" value="Unassembled WGS sequence"/>
</dbReference>
<keyword evidence="2" id="KW-1185">Reference proteome</keyword>